<keyword evidence="1" id="KW-1133">Transmembrane helix</keyword>
<feature type="transmembrane region" description="Helical" evidence="1">
    <location>
        <begin position="36"/>
        <end position="53"/>
    </location>
</feature>
<dbReference type="Proteomes" id="UP000827388">
    <property type="component" value="Segment"/>
</dbReference>
<feature type="transmembrane region" description="Helical" evidence="1">
    <location>
        <begin position="12"/>
        <end position="30"/>
    </location>
</feature>
<reference evidence="2 3" key="1">
    <citation type="submission" date="2021-04" db="EMBL/GenBank/DDBJ databases">
        <authorList>
            <person name="Shkoporov A.N."/>
            <person name="Stockdale S.R."/>
            <person name="Guerin E."/>
            <person name="Ross R.P."/>
            <person name="Hill C."/>
        </authorList>
    </citation>
    <scope>NUCLEOTIDE SEQUENCE [LARGE SCALE GENOMIC DNA]</scope>
    <source>
        <strain evidence="3">cr30_1</strain>
    </source>
</reference>
<proteinExistence type="predicted"/>
<dbReference type="EMBL" id="MZ130475">
    <property type="protein sequence ID" value="QWM89174.1"/>
    <property type="molecule type" value="Genomic_DNA"/>
</dbReference>
<keyword evidence="1" id="KW-0812">Transmembrane</keyword>
<keyword evidence="3" id="KW-1185">Reference proteome</keyword>
<gene>
    <name evidence="2" type="primary">gp_05875</name>
</gene>
<dbReference type="KEGG" id="vg:75692150"/>
<keyword evidence="1" id="KW-0472">Membrane</keyword>
<name>A0AAE7RW36_9CAUD</name>
<keyword evidence="2" id="KW-0687">Ribonucleoprotein</keyword>
<evidence type="ECO:0000313" key="2">
    <source>
        <dbReference type="EMBL" id="QWM89174.1"/>
    </source>
</evidence>
<accession>A0AAE7RW36</accession>
<evidence type="ECO:0000313" key="3">
    <source>
        <dbReference type="Proteomes" id="UP000827388"/>
    </source>
</evidence>
<evidence type="ECO:0000256" key="1">
    <source>
        <dbReference type="SAM" id="Phobius"/>
    </source>
</evidence>
<dbReference type="GeneID" id="75692150"/>
<sequence>MNPLNKSSLKCLLYVLLLLAVIVGGIYTIAIIGELITVSLGMGAILGLLFILINKESQRIEKYLYEEEQKQQDS</sequence>
<dbReference type="RefSeq" id="YP_010358746.1">
    <property type="nucleotide sequence ID" value="NC_062765.1"/>
</dbReference>
<keyword evidence="2" id="KW-0689">Ribosomal protein</keyword>
<protein>
    <submittedName>
        <fullName evidence="2">Ribosomal protein-like protein</fullName>
    </submittedName>
</protein>
<organism evidence="2 3">
    <name type="scientific">uncultured phage cr30_1</name>
    <dbReference type="NCBI Taxonomy" id="2986411"/>
    <lineage>
        <taxon>Viruses</taxon>
        <taxon>Duplodnaviria</taxon>
        <taxon>Heunggongvirae</taxon>
        <taxon>Uroviricota</taxon>
        <taxon>Caudoviricetes</taxon>
        <taxon>Crassvirales</taxon>
        <taxon>Suoliviridae</taxon>
        <taxon>Boorivirinae</taxon>
        <taxon>Cohcovirus</taxon>
        <taxon>Cohcovirus splanchnicus</taxon>
    </lineage>
</organism>